<name>M1C2G3_SOLTU</name>
<keyword evidence="3" id="KW-1185">Reference proteome</keyword>
<dbReference type="InParanoid" id="M1C2G3"/>
<feature type="compositionally biased region" description="Basic and acidic residues" evidence="1">
    <location>
        <begin position="33"/>
        <end position="48"/>
    </location>
</feature>
<dbReference type="PaxDb" id="4113-PGSC0003DMT400058305"/>
<organism evidence="2 3">
    <name type="scientific">Solanum tuberosum</name>
    <name type="common">Potato</name>
    <dbReference type="NCBI Taxonomy" id="4113"/>
    <lineage>
        <taxon>Eukaryota</taxon>
        <taxon>Viridiplantae</taxon>
        <taxon>Streptophyta</taxon>
        <taxon>Embryophyta</taxon>
        <taxon>Tracheophyta</taxon>
        <taxon>Spermatophyta</taxon>
        <taxon>Magnoliopsida</taxon>
        <taxon>eudicotyledons</taxon>
        <taxon>Gunneridae</taxon>
        <taxon>Pentapetalae</taxon>
        <taxon>asterids</taxon>
        <taxon>lamiids</taxon>
        <taxon>Solanales</taxon>
        <taxon>Solanaceae</taxon>
        <taxon>Solanoideae</taxon>
        <taxon>Solaneae</taxon>
        <taxon>Solanum</taxon>
    </lineage>
</organism>
<feature type="compositionally biased region" description="Acidic residues" evidence="1">
    <location>
        <begin position="13"/>
        <end position="32"/>
    </location>
</feature>
<protein>
    <submittedName>
        <fullName evidence="2">Uncharacterized protein</fullName>
    </submittedName>
</protein>
<evidence type="ECO:0000256" key="1">
    <source>
        <dbReference type="SAM" id="MobiDB-lite"/>
    </source>
</evidence>
<dbReference type="EnsemblPlants" id="PGSC0003DMT400058305">
    <property type="protein sequence ID" value="PGSC0003DMT400058305"/>
    <property type="gene ID" value="PGSC0003DMG401022640"/>
</dbReference>
<dbReference type="Proteomes" id="UP000011115">
    <property type="component" value="Unassembled WGS sequence"/>
</dbReference>
<evidence type="ECO:0000313" key="2">
    <source>
        <dbReference type="EnsemblPlants" id="PGSC0003DMT400058305"/>
    </source>
</evidence>
<dbReference type="HOGENOM" id="CLU_2659346_0_0_1"/>
<feature type="region of interest" description="Disordered" evidence="1">
    <location>
        <begin position="1"/>
        <end position="62"/>
    </location>
</feature>
<accession>M1C2G3</accession>
<feature type="compositionally biased region" description="Low complexity" evidence="1">
    <location>
        <begin position="1"/>
        <end position="10"/>
    </location>
</feature>
<proteinExistence type="predicted"/>
<reference evidence="2" key="2">
    <citation type="submission" date="2015-06" db="UniProtKB">
        <authorList>
            <consortium name="EnsemblPlants"/>
        </authorList>
    </citation>
    <scope>IDENTIFICATION</scope>
    <source>
        <strain evidence="2">DM1-3 516 R44</strain>
    </source>
</reference>
<reference evidence="3" key="1">
    <citation type="journal article" date="2011" name="Nature">
        <title>Genome sequence and analysis of the tuber crop potato.</title>
        <authorList>
            <consortium name="The Potato Genome Sequencing Consortium"/>
        </authorList>
    </citation>
    <scope>NUCLEOTIDE SEQUENCE [LARGE SCALE GENOMIC DNA]</scope>
    <source>
        <strain evidence="3">cv. DM1-3 516 R44</strain>
    </source>
</reference>
<sequence>MEESVECVGESVERDDENALGDDGEEVDGGEGVDERSSDDGEGERVGVDESSDDDSGNFLLFIPFSSPLNRSSLNM</sequence>
<evidence type="ECO:0000313" key="3">
    <source>
        <dbReference type="Proteomes" id="UP000011115"/>
    </source>
</evidence>
<dbReference type="AlphaFoldDB" id="M1C2G3"/>
<dbReference type="Gramene" id="PGSC0003DMT400058305">
    <property type="protein sequence ID" value="PGSC0003DMT400058305"/>
    <property type="gene ID" value="PGSC0003DMG401022640"/>
</dbReference>